<dbReference type="EMBL" id="JAUEPR010000013">
    <property type="protein sequence ID" value="KAK0478847.1"/>
    <property type="molecule type" value="Genomic_DNA"/>
</dbReference>
<gene>
    <name evidence="2" type="ORF">IW261DRAFT_1481196</name>
</gene>
<sequence>MSCSTIAVLALRLTRLLLSTLSYQPNKAIMMLGNCCCRSAALRHLPGSPKLTVLVSSPLRTRCVTEPEEIVQVLHRPFLII</sequence>
<organism evidence="2 3">
    <name type="scientific">Armillaria novae-zelandiae</name>
    <dbReference type="NCBI Taxonomy" id="153914"/>
    <lineage>
        <taxon>Eukaryota</taxon>
        <taxon>Fungi</taxon>
        <taxon>Dikarya</taxon>
        <taxon>Basidiomycota</taxon>
        <taxon>Agaricomycotina</taxon>
        <taxon>Agaricomycetes</taxon>
        <taxon>Agaricomycetidae</taxon>
        <taxon>Agaricales</taxon>
        <taxon>Marasmiineae</taxon>
        <taxon>Physalacriaceae</taxon>
        <taxon>Armillaria</taxon>
    </lineage>
</organism>
<feature type="chain" id="PRO_5041261763" description="Secreted protein" evidence="1">
    <location>
        <begin position="20"/>
        <end position="81"/>
    </location>
</feature>
<evidence type="ECO:0000313" key="2">
    <source>
        <dbReference type="EMBL" id="KAK0478847.1"/>
    </source>
</evidence>
<evidence type="ECO:0008006" key="4">
    <source>
        <dbReference type="Google" id="ProtNLM"/>
    </source>
</evidence>
<evidence type="ECO:0000313" key="3">
    <source>
        <dbReference type="Proteomes" id="UP001175227"/>
    </source>
</evidence>
<feature type="non-terminal residue" evidence="2">
    <location>
        <position position="81"/>
    </location>
</feature>
<accession>A0AA39P760</accession>
<keyword evidence="3" id="KW-1185">Reference proteome</keyword>
<evidence type="ECO:0000256" key="1">
    <source>
        <dbReference type="SAM" id="SignalP"/>
    </source>
</evidence>
<feature type="signal peptide" evidence="1">
    <location>
        <begin position="1"/>
        <end position="19"/>
    </location>
</feature>
<proteinExistence type="predicted"/>
<protein>
    <recommendedName>
        <fullName evidence="4">Secreted protein</fullName>
    </recommendedName>
</protein>
<dbReference type="AlphaFoldDB" id="A0AA39P760"/>
<dbReference type="Proteomes" id="UP001175227">
    <property type="component" value="Unassembled WGS sequence"/>
</dbReference>
<comment type="caution">
    <text evidence="2">The sequence shown here is derived from an EMBL/GenBank/DDBJ whole genome shotgun (WGS) entry which is preliminary data.</text>
</comment>
<name>A0AA39P760_9AGAR</name>
<keyword evidence="1" id="KW-0732">Signal</keyword>
<reference evidence="2" key="1">
    <citation type="submission" date="2023-06" db="EMBL/GenBank/DDBJ databases">
        <authorList>
            <consortium name="Lawrence Berkeley National Laboratory"/>
            <person name="Ahrendt S."/>
            <person name="Sahu N."/>
            <person name="Indic B."/>
            <person name="Wong-Bajracharya J."/>
            <person name="Merenyi Z."/>
            <person name="Ke H.-M."/>
            <person name="Monk M."/>
            <person name="Kocsube S."/>
            <person name="Drula E."/>
            <person name="Lipzen A."/>
            <person name="Balint B."/>
            <person name="Henrissat B."/>
            <person name="Andreopoulos B."/>
            <person name="Martin F.M."/>
            <person name="Harder C.B."/>
            <person name="Rigling D."/>
            <person name="Ford K.L."/>
            <person name="Foster G.D."/>
            <person name="Pangilinan J."/>
            <person name="Papanicolaou A."/>
            <person name="Barry K."/>
            <person name="LaButti K."/>
            <person name="Viragh M."/>
            <person name="Koriabine M."/>
            <person name="Yan M."/>
            <person name="Riley R."/>
            <person name="Champramary S."/>
            <person name="Plett K.L."/>
            <person name="Tsai I.J."/>
            <person name="Slot J."/>
            <person name="Sipos G."/>
            <person name="Plett J."/>
            <person name="Nagy L.G."/>
            <person name="Grigoriev I.V."/>
        </authorList>
    </citation>
    <scope>NUCLEOTIDE SEQUENCE</scope>
    <source>
        <strain evidence="2">ICMP 16352</strain>
    </source>
</reference>